<name>F8NQH8_SERL9</name>
<protein>
    <submittedName>
        <fullName evidence="1">Uncharacterized protein</fullName>
    </submittedName>
</protein>
<dbReference type="EMBL" id="GL945432">
    <property type="protein sequence ID" value="EGO26107.1"/>
    <property type="molecule type" value="Genomic_DNA"/>
</dbReference>
<dbReference type="Proteomes" id="UP000008064">
    <property type="component" value="Unassembled WGS sequence"/>
</dbReference>
<dbReference type="GeneID" id="18818438"/>
<dbReference type="RefSeq" id="XP_007316280.1">
    <property type="nucleotide sequence ID" value="XM_007316218.1"/>
</dbReference>
<organism>
    <name type="scientific">Serpula lacrymans var. lacrymans (strain S7.9)</name>
    <name type="common">Dry rot fungus</name>
    <dbReference type="NCBI Taxonomy" id="578457"/>
    <lineage>
        <taxon>Eukaryota</taxon>
        <taxon>Fungi</taxon>
        <taxon>Dikarya</taxon>
        <taxon>Basidiomycota</taxon>
        <taxon>Agaricomycotina</taxon>
        <taxon>Agaricomycetes</taxon>
        <taxon>Agaricomycetidae</taxon>
        <taxon>Boletales</taxon>
        <taxon>Coniophorineae</taxon>
        <taxon>Serpulaceae</taxon>
        <taxon>Serpula</taxon>
    </lineage>
</organism>
<evidence type="ECO:0000313" key="1">
    <source>
        <dbReference type="EMBL" id="EGO26107.1"/>
    </source>
</evidence>
<feature type="non-terminal residue" evidence="1">
    <location>
        <position position="1"/>
    </location>
</feature>
<sequence>LSDNNCSNCESTALIPSRTWSNDEQHVVPLLNVIDGSPHGTVRLAEEIGI</sequence>
<reference evidence="1" key="1">
    <citation type="submission" date="2011-04" db="EMBL/GenBank/DDBJ databases">
        <title>Evolution of plant cell wall degrading machinery underlies the functional diversity of forest fungi.</title>
        <authorList>
            <consortium name="US DOE Joint Genome Institute (JGI-PGF)"/>
            <person name="Eastwood D.C."/>
            <person name="Floudas D."/>
            <person name="Binder M."/>
            <person name="Majcherczyk A."/>
            <person name="Schneider P."/>
            <person name="Aerts A."/>
            <person name="Asiegbu F.O."/>
            <person name="Baker S.E."/>
            <person name="Barry K."/>
            <person name="Bendiksby M."/>
            <person name="Blumentritt M."/>
            <person name="Coutinho P.M."/>
            <person name="Cullen D."/>
            <person name="Cullen D."/>
            <person name="Gathman A."/>
            <person name="Goodell B."/>
            <person name="Henrissat B."/>
            <person name="Ihrmark K."/>
            <person name="Kauserud H."/>
            <person name="Kohler A."/>
            <person name="LaButti K."/>
            <person name="Lapidus A."/>
            <person name="Lavin J.L."/>
            <person name="Lee Y.-H."/>
            <person name="Lindquist E."/>
            <person name="Lilly W."/>
            <person name="Lucas S."/>
            <person name="Morin E."/>
            <person name="Murat C."/>
            <person name="Oguiza J.A."/>
            <person name="Park J."/>
            <person name="Pisabarro A.G."/>
            <person name="Riley R."/>
            <person name="Rosling A."/>
            <person name="Salamov A."/>
            <person name="Schmidt O."/>
            <person name="Schmutz J."/>
            <person name="Skrede I."/>
            <person name="Stenlid J."/>
            <person name="Wiebenga A."/>
            <person name="Xie X."/>
            <person name="Kues U."/>
            <person name="Hibbett D.S."/>
            <person name="Hoffmeister D."/>
            <person name="Hogberg N."/>
            <person name="Martin F."/>
            <person name="Grigoriev I.V."/>
            <person name="Watkinson S.C."/>
        </authorList>
    </citation>
    <scope>NUCLEOTIDE SEQUENCE</scope>
    <source>
        <strain evidence="1">S7.9</strain>
    </source>
</reference>
<accession>F8NQH8</accession>
<dbReference type="AlphaFoldDB" id="F8NQH8"/>
<dbReference type="KEGG" id="sla:SERLADRAFT_462799"/>
<dbReference type="HOGENOM" id="CLU_3125983_0_0_1"/>
<proteinExistence type="predicted"/>
<gene>
    <name evidence="1" type="ORF">SERLADRAFT_462799</name>
</gene>